<organism evidence="1">
    <name type="scientific">marine metagenome</name>
    <dbReference type="NCBI Taxonomy" id="408172"/>
    <lineage>
        <taxon>unclassified sequences</taxon>
        <taxon>metagenomes</taxon>
        <taxon>ecological metagenomes</taxon>
    </lineage>
</organism>
<dbReference type="EMBL" id="UINC01011160">
    <property type="protein sequence ID" value="SVA49377.1"/>
    <property type="molecule type" value="Genomic_DNA"/>
</dbReference>
<evidence type="ECO:0000313" key="1">
    <source>
        <dbReference type="EMBL" id="SVA49377.1"/>
    </source>
</evidence>
<name>A0A381WBR7_9ZZZZ</name>
<reference evidence="1" key="1">
    <citation type="submission" date="2018-05" db="EMBL/GenBank/DDBJ databases">
        <authorList>
            <person name="Lanie J.A."/>
            <person name="Ng W.-L."/>
            <person name="Kazmierczak K.M."/>
            <person name="Andrzejewski T.M."/>
            <person name="Davidsen T.M."/>
            <person name="Wayne K.J."/>
            <person name="Tettelin H."/>
            <person name="Glass J.I."/>
            <person name="Rusch D."/>
            <person name="Podicherti R."/>
            <person name="Tsui H.-C.T."/>
            <person name="Winkler M.E."/>
        </authorList>
    </citation>
    <scope>NUCLEOTIDE SEQUENCE</scope>
</reference>
<protein>
    <submittedName>
        <fullName evidence="1">Uncharacterized protein</fullName>
    </submittedName>
</protein>
<gene>
    <name evidence="1" type="ORF">METZ01_LOCUS102231</name>
</gene>
<dbReference type="AlphaFoldDB" id="A0A381WBR7"/>
<accession>A0A381WBR7</accession>
<sequence length="59" mass="6952">MRKNFNSIFKVTWLSEMSFPRKNVRSFPCLLIAYGPKKPKTDYSAEPRTFHAGIRDFLI</sequence>
<proteinExistence type="predicted"/>